<reference evidence="7 8" key="1">
    <citation type="submission" date="2020-08" db="EMBL/GenBank/DDBJ databases">
        <title>Sequencing the genomes of 1000 actinobacteria strains.</title>
        <authorList>
            <person name="Klenk H.-P."/>
        </authorList>
    </citation>
    <scope>NUCLEOTIDE SEQUENCE [LARGE SCALE GENOMIC DNA]</scope>
    <source>
        <strain evidence="7 8">DSM 45362</strain>
    </source>
</reference>
<name>A0A841BKP7_9ACTN</name>
<evidence type="ECO:0000256" key="5">
    <source>
        <dbReference type="SAM" id="Phobius"/>
    </source>
</evidence>
<proteinExistence type="predicted"/>
<feature type="transmembrane region" description="Helical" evidence="5">
    <location>
        <begin position="225"/>
        <end position="248"/>
    </location>
</feature>
<evidence type="ECO:0000313" key="8">
    <source>
        <dbReference type="Proteomes" id="UP000587527"/>
    </source>
</evidence>
<keyword evidence="8" id="KW-1185">Reference proteome</keyword>
<dbReference type="RefSeq" id="WP_221469693.1">
    <property type="nucleotide sequence ID" value="NZ_JACHMN010000001.1"/>
</dbReference>
<protein>
    <submittedName>
        <fullName evidence="7">ABC-2 type transport system permease protein</fullName>
    </submittedName>
</protein>
<feature type="domain" description="ABC-2 type transporter transmembrane" evidence="6">
    <location>
        <begin position="29"/>
        <end position="377"/>
    </location>
</feature>
<comment type="subcellular location">
    <subcellularLocation>
        <location evidence="1">Membrane</location>
        <topology evidence="1">Multi-pass membrane protein</topology>
    </subcellularLocation>
</comment>
<sequence>MSATHQPVTPWGAVRLVAGREVKTRLGSKAFRITTIAMLLVVIGFVLTLKLSGGSSGSEVGFTAASAPVAGQLQAAAVAVGTTVTTRTVDAAEGDQLVRDGELDAFVTGTPGAFQVVVRKDLSSELTRAFTVLVQQQALYNEITRVGGDPAAVDAAVRAAAVTITRLEPASEYQTERLVLGIIAGILVYLSLMIYGQVVAQGVVEEKANRIVESLLTTIRPWQLLLGKVVGIGAVGLGQLIVVAAAGIGFGLAFDVIDFPASIATGAAIWTVVWFLLGFLVYALMFAALGALVSRQEDVAGATAPALFLIILPYILGISILPSDPDNPMLTIASLIPFFSPTLMPMRIAMGVAPVWQIALSVVLTIGLVVGLLWLAARIYRNAVLRTGSKVRLRDALRAAS</sequence>
<evidence type="ECO:0000256" key="4">
    <source>
        <dbReference type="ARBA" id="ARBA00023136"/>
    </source>
</evidence>
<dbReference type="EMBL" id="JACHMN010000001">
    <property type="protein sequence ID" value="MBB5867573.1"/>
    <property type="molecule type" value="Genomic_DNA"/>
</dbReference>
<feature type="transmembrane region" description="Helical" evidence="5">
    <location>
        <begin position="268"/>
        <end position="292"/>
    </location>
</feature>
<dbReference type="Pfam" id="PF12698">
    <property type="entry name" value="ABC2_membrane_3"/>
    <property type="match status" value="1"/>
</dbReference>
<evidence type="ECO:0000313" key="7">
    <source>
        <dbReference type="EMBL" id="MBB5867573.1"/>
    </source>
</evidence>
<gene>
    <name evidence="7" type="ORF">F4553_000952</name>
</gene>
<evidence type="ECO:0000259" key="6">
    <source>
        <dbReference type="Pfam" id="PF12698"/>
    </source>
</evidence>
<evidence type="ECO:0000256" key="2">
    <source>
        <dbReference type="ARBA" id="ARBA00022692"/>
    </source>
</evidence>
<feature type="transmembrane region" description="Helical" evidence="5">
    <location>
        <begin position="299"/>
        <end position="321"/>
    </location>
</feature>
<dbReference type="InterPro" id="IPR013525">
    <property type="entry name" value="ABC2_TM"/>
</dbReference>
<dbReference type="GO" id="GO:0016020">
    <property type="term" value="C:membrane"/>
    <property type="evidence" value="ECO:0007669"/>
    <property type="project" value="UniProtKB-SubCell"/>
</dbReference>
<evidence type="ECO:0000256" key="3">
    <source>
        <dbReference type="ARBA" id="ARBA00022989"/>
    </source>
</evidence>
<evidence type="ECO:0000256" key="1">
    <source>
        <dbReference type="ARBA" id="ARBA00004141"/>
    </source>
</evidence>
<keyword evidence="2 5" id="KW-0812">Transmembrane</keyword>
<feature type="transmembrane region" description="Helical" evidence="5">
    <location>
        <begin position="30"/>
        <end position="49"/>
    </location>
</feature>
<feature type="transmembrane region" description="Helical" evidence="5">
    <location>
        <begin position="355"/>
        <end position="377"/>
    </location>
</feature>
<dbReference type="GO" id="GO:0140359">
    <property type="term" value="F:ABC-type transporter activity"/>
    <property type="evidence" value="ECO:0007669"/>
    <property type="project" value="InterPro"/>
</dbReference>
<organism evidence="7 8">
    <name type="scientific">Allocatelliglobosispora scoriae</name>
    <dbReference type="NCBI Taxonomy" id="643052"/>
    <lineage>
        <taxon>Bacteria</taxon>
        <taxon>Bacillati</taxon>
        <taxon>Actinomycetota</taxon>
        <taxon>Actinomycetes</taxon>
        <taxon>Micromonosporales</taxon>
        <taxon>Micromonosporaceae</taxon>
        <taxon>Allocatelliglobosispora</taxon>
    </lineage>
</organism>
<accession>A0A841BKP7</accession>
<keyword evidence="4 5" id="KW-0472">Membrane</keyword>
<keyword evidence="3 5" id="KW-1133">Transmembrane helix</keyword>
<feature type="transmembrane region" description="Helical" evidence="5">
    <location>
        <begin position="178"/>
        <end position="204"/>
    </location>
</feature>
<dbReference type="Proteomes" id="UP000587527">
    <property type="component" value="Unassembled WGS sequence"/>
</dbReference>
<dbReference type="AlphaFoldDB" id="A0A841BKP7"/>
<dbReference type="PANTHER" id="PTHR43471">
    <property type="entry name" value="ABC TRANSPORTER PERMEASE"/>
    <property type="match status" value="1"/>
</dbReference>
<comment type="caution">
    <text evidence="7">The sequence shown here is derived from an EMBL/GenBank/DDBJ whole genome shotgun (WGS) entry which is preliminary data.</text>
</comment>
<dbReference type="PANTHER" id="PTHR43471:SF3">
    <property type="entry name" value="ABC TRANSPORTER PERMEASE PROTEIN NATB"/>
    <property type="match status" value="1"/>
</dbReference>